<keyword evidence="2" id="KW-0812">Transmembrane</keyword>
<dbReference type="PANTHER" id="PTHR43446">
    <property type="entry name" value="MEMBRANE PROTEIN-RELATED"/>
    <property type="match status" value="1"/>
</dbReference>
<dbReference type="Pfam" id="PF01145">
    <property type="entry name" value="Band_7"/>
    <property type="match status" value="1"/>
</dbReference>
<evidence type="ECO:0000259" key="3">
    <source>
        <dbReference type="SMART" id="SM00244"/>
    </source>
</evidence>
<feature type="domain" description="Band 7" evidence="3">
    <location>
        <begin position="65"/>
        <end position="253"/>
    </location>
</feature>
<protein>
    <submittedName>
        <fullName evidence="4">HflC protein</fullName>
    </submittedName>
</protein>
<proteinExistence type="predicted"/>
<dbReference type="RefSeq" id="WP_115084144.1">
    <property type="nucleotide sequence ID" value="NZ_UGTP01000003.1"/>
</dbReference>
<feature type="transmembrane region" description="Helical" evidence="2">
    <location>
        <begin position="47"/>
        <end position="68"/>
    </location>
</feature>
<dbReference type="Gene3D" id="3.30.479.30">
    <property type="entry name" value="Band 7 domain"/>
    <property type="match status" value="1"/>
</dbReference>
<accession>A0A379GB78</accession>
<evidence type="ECO:0000313" key="4">
    <source>
        <dbReference type="EMBL" id="SUC37773.1"/>
    </source>
</evidence>
<evidence type="ECO:0000256" key="2">
    <source>
        <dbReference type="SAM" id="Phobius"/>
    </source>
</evidence>
<feature type="transmembrane region" description="Helical" evidence="2">
    <location>
        <begin position="12"/>
        <end position="35"/>
    </location>
</feature>
<evidence type="ECO:0000313" key="5">
    <source>
        <dbReference type="Proteomes" id="UP000254235"/>
    </source>
</evidence>
<gene>
    <name evidence="4" type="ORF">NCTC13043_02269</name>
</gene>
<dbReference type="InterPro" id="IPR036013">
    <property type="entry name" value="Band_7/SPFH_dom_sf"/>
</dbReference>
<evidence type="ECO:0000256" key="1">
    <source>
        <dbReference type="ARBA" id="ARBA00004167"/>
    </source>
</evidence>
<dbReference type="AlphaFoldDB" id="A0A379GB78"/>
<keyword evidence="2" id="KW-0472">Membrane</keyword>
<dbReference type="InterPro" id="IPR001107">
    <property type="entry name" value="Band_7"/>
</dbReference>
<dbReference type="SMART" id="SM00244">
    <property type="entry name" value="PHB"/>
    <property type="match status" value="1"/>
</dbReference>
<name>A0A379GB78_9BACT</name>
<dbReference type="PANTHER" id="PTHR43446:SF1">
    <property type="entry name" value="BAND 7 DOMAIN-CONTAINING PROTEIN"/>
    <property type="match status" value="1"/>
</dbReference>
<organism evidence="4 5">
    <name type="scientific">Prevotella pallens</name>
    <dbReference type="NCBI Taxonomy" id="60133"/>
    <lineage>
        <taxon>Bacteria</taxon>
        <taxon>Pseudomonadati</taxon>
        <taxon>Bacteroidota</taxon>
        <taxon>Bacteroidia</taxon>
        <taxon>Bacteroidales</taxon>
        <taxon>Prevotellaceae</taxon>
        <taxon>Prevotella</taxon>
    </lineage>
</organism>
<dbReference type="CDD" id="cd03402">
    <property type="entry name" value="SPFH_like_u2"/>
    <property type="match status" value="1"/>
</dbReference>
<dbReference type="GeneID" id="78571882"/>
<sequence length="321" mass="35329">MEKKEFAFKGTVVNGFAMLSLTLALLLCGIASAIYGFTQVDNNANGGLIVGLGVALIVCMICVMCGFVKIEPNEARVMVFFGQYKGTFTTVGFHWVNPFISTKRLSFRARNIDAAPIKVNDKTGNPVLIGMMLVWRLRDTYKAIFEIDSEAMATSVDENGKVNPVSNIMMAFERFVRIQGDAALRHVAGQYAYDNTDDDKTAQTLRDNSEEINKLLEQTLDERLDMAGIEIIEARINYLAYAPEIAAVMLRRQQASAIISAREKIVEGAVSMVDMALKKLDKENVVALDDDKKAAMVSNLMVVLCSENATQPVVNSGTLNM</sequence>
<dbReference type="Proteomes" id="UP000254235">
    <property type="component" value="Unassembled WGS sequence"/>
</dbReference>
<dbReference type="EMBL" id="UGTP01000003">
    <property type="protein sequence ID" value="SUC37773.1"/>
    <property type="molecule type" value="Genomic_DNA"/>
</dbReference>
<dbReference type="GO" id="GO:0016020">
    <property type="term" value="C:membrane"/>
    <property type="evidence" value="ECO:0007669"/>
    <property type="project" value="UniProtKB-SubCell"/>
</dbReference>
<comment type="subcellular location">
    <subcellularLocation>
        <location evidence="1">Membrane</location>
        <topology evidence="1">Single-pass membrane protein</topology>
    </subcellularLocation>
</comment>
<keyword evidence="2" id="KW-1133">Transmembrane helix</keyword>
<dbReference type="OrthoDB" id="9813479at2"/>
<dbReference type="SUPFAM" id="SSF117892">
    <property type="entry name" value="Band 7/SPFH domain"/>
    <property type="match status" value="1"/>
</dbReference>
<reference evidence="4 5" key="1">
    <citation type="submission" date="2018-06" db="EMBL/GenBank/DDBJ databases">
        <authorList>
            <consortium name="Pathogen Informatics"/>
            <person name="Doyle S."/>
        </authorList>
    </citation>
    <scope>NUCLEOTIDE SEQUENCE [LARGE SCALE GENOMIC DNA]</scope>
    <source>
        <strain evidence="4 5">NCTC13043</strain>
    </source>
</reference>